<dbReference type="AlphaFoldDB" id="A0A0C3J6N1"/>
<dbReference type="HOGENOM" id="CLU_3088218_0_0_1"/>
<accession>A0A0C3J6N1</accession>
<name>A0A0C3J6N1_PISTI</name>
<dbReference type="EMBL" id="KN831969">
    <property type="protein sequence ID" value="KIO04703.1"/>
    <property type="molecule type" value="Genomic_DNA"/>
</dbReference>
<evidence type="ECO:0000313" key="1">
    <source>
        <dbReference type="EMBL" id="KIO04703.1"/>
    </source>
</evidence>
<dbReference type="Proteomes" id="UP000054217">
    <property type="component" value="Unassembled WGS sequence"/>
</dbReference>
<organism evidence="1 2">
    <name type="scientific">Pisolithus tinctorius Marx 270</name>
    <dbReference type="NCBI Taxonomy" id="870435"/>
    <lineage>
        <taxon>Eukaryota</taxon>
        <taxon>Fungi</taxon>
        <taxon>Dikarya</taxon>
        <taxon>Basidiomycota</taxon>
        <taxon>Agaricomycotina</taxon>
        <taxon>Agaricomycetes</taxon>
        <taxon>Agaricomycetidae</taxon>
        <taxon>Boletales</taxon>
        <taxon>Sclerodermatineae</taxon>
        <taxon>Pisolithaceae</taxon>
        <taxon>Pisolithus</taxon>
    </lineage>
</organism>
<gene>
    <name evidence="1" type="ORF">M404DRAFT_25824</name>
</gene>
<evidence type="ECO:0000313" key="2">
    <source>
        <dbReference type="Proteomes" id="UP000054217"/>
    </source>
</evidence>
<sequence>MVQATLTQRMFFAYAKIRMIVKDRPEHLQRRIIDGAFSIRIVNRPSNILLLG</sequence>
<proteinExistence type="predicted"/>
<protein>
    <submittedName>
        <fullName evidence="1">Uncharacterized protein</fullName>
    </submittedName>
</protein>
<reference evidence="1 2" key="1">
    <citation type="submission" date="2014-04" db="EMBL/GenBank/DDBJ databases">
        <authorList>
            <consortium name="DOE Joint Genome Institute"/>
            <person name="Kuo A."/>
            <person name="Kohler A."/>
            <person name="Costa M.D."/>
            <person name="Nagy L.G."/>
            <person name="Floudas D."/>
            <person name="Copeland A."/>
            <person name="Barry K.W."/>
            <person name="Cichocki N."/>
            <person name="Veneault-Fourrey C."/>
            <person name="LaButti K."/>
            <person name="Lindquist E.A."/>
            <person name="Lipzen A."/>
            <person name="Lundell T."/>
            <person name="Morin E."/>
            <person name="Murat C."/>
            <person name="Sun H."/>
            <person name="Tunlid A."/>
            <person name="Henrissat B."/>
            <person name="Grigoriev I.V."/>
            <person name="Hibbett D.S."/>
            <person name="Martin F."/>
            <person name="Nordberg H.P."/>
            <person name="Cantor M.N."/>
            <person name="Hua S.X."/>
        </authorList>
    </citation>
    <scope>NUCLEOTIDE SEQUENCE [LARGE SCALE GENOMIC DNA]</scope>
    <source>
        <strain evidence="1 2">Marx 270</strain>
    </source>
</reference>
<keyword evidence="2" id="KW-1185">Reference proteome</keyword>
<reference evidence="2" key="2">
    <citation type="submission" date="2015-01" db="EMBL/GenBank/DDBJ databases">
        <title>Evolutionary Origins and Diversification of the Mycorrhizal Mutualists.</title>
        <authorList>
            <consortium name="DOE Joint Genome Institute"/>
            <consortium name="Mycorrhizal Genomics Consortium"/>
            <person name="Kohler A."/>
            <person name="Kuo A."/>
            <person name="Nagy L.G."/>
            <person name="Floudas D."/>
            <person name="Copeland A."/>
            <person name="Barry K.W."/>
            <person name="Cichocki N."/>
            <person name="Veneault-Fourrey C."/>
            <person name="LaButti K."/>
            <person name="Lindquist E.A."/>
            <person name="Lipzen A."/>
            <person name="Lundell T."/>
            <person name="Morin E."/>
            <person name="Murat C."/>
            <person name="Riley R."/>
            <person name="Ohm R."/>
            <person name="Sun H."/>
            <person name="Tunlid A."/>
            <person name="Henrissat B."/>
            <person name="Grigoriev I.V."/>
            <person name="Hibbett D.S."/>
            <person name="Martin F."/>
        </authorList>
    </citation>
    <scope>NUCLEOTIDE SEQUENCE [LARGE SCALE GENOMIC DNA]</scope>
    <source>
        <strain evidence="2">Marx 270</strain>
    </source>
</reference>
<dbReference type="InParanoid" id="A0A0C3J6N1"/>